<dbReference type="PROSITE" id="PS51898">
    <property type="entry name" value="TYR_RECOMBINASE"/>
    <property type="match status" value="1"/>
</dbReference>
<dbReference type="CDD" id="cd00801">
    <property type="entry name" value="INT_P4_C"/>
    <property type="match status" value="1"/>
</dbReference>
<dbReference type="Pfam" id="PF13356">
    <property type="entry name" value="Arm-DNA-bind_3"/>
    <property type="match status" value="1"/>
</dbReference>
<reference evidence="6 7" key="1">
    <citation type="submission" date="2023-07" db="EMBL/GenBank/DDBJ databases">
        <title>Sorghum-associated microbial communities from plants grown in Nebraska, USA.</title>
        <authorList>
            <person name="Schachtman D."/>
        </authorList>
    </citation>
    <scope>NUCLEOTIDE SEQUENCE [LARGE SCALE GENOMIC DNA]</scope>
    <source>
        <strain evidence="6 7">4138</strain>
    </source>
</reference>
<dbReference type="PANTHER" id="PTHR30629">
    <property type="entry name" value="PROPHAGE INTEGRASE"/>
    <property type="match status" value="1"/>
</dbReference>
<dbReference type="Gene3D" id="3.30.160.390">
    <property type="entry name" value="Integrase, DNA-binding domain"/>
    <property type="match status" value="1"/>
</dbReference>
<dbReference type="Pfam" id="PF22022">
    <property type="entry name" value="Phage_int_M"/>
    <property type="match status" value="1"/>
</dbReference>
<name>A0ABU1VYU9_9GAMM</name>
<dbReference type="RefSeq" id="WP_310276602.1">
    <property type="nucleotide sequence ID" value="NZ_JAVDWR010000004.1"/>
</dbReference>
<dbReference type="InterPro" id="IPR053876">
    <property type="entry name" value="Phage_int_M"/>
</dbReference>
<dbReference type="InterPro" id="IPR011010">
    <property type="entry name" value="DNA_brk_join_enz"/>
</dbReference>
<proteinExistence type="inferred from homology"/>
<evidence type="ECO:0000256" key="4">
    <source>
        <dbReference type="ARBA" id="ARBA00023172"/>
    </source>
</evidence>
<evidence type="ECO:0000256" key="1">
    <source>
        <dbReference type="ARBA" id="ARBA00008857"/>
    </source>
</evidence>
<dbReference type="InterPro" id="IPR002104">
    <property type="entry name" value="Integrase_catalytic"/>
</dbReference>
<evidence type="ECO:0000256" key="2">
    <source>
        <dbReference type="ARBA" id="ARBA00022908"/>
    </source>
</evidence>
<sequence length="410" mass="46802">MAQITIKELQSLVKTGEPIRKPIGSGLYFKINNSGSASWFYRYAINGSRREFTLGEYPEVSLSEANRLAAEAKNLVKSGLDPIEESKREFRQKTITCDALFDDWFHKDIAPRLKHPNIPYRIYTKDISPVIGKLSLHTVSPIDVRRVLERVRESGRPTIANDTLMYMKQLFRHGRKLNLLLNNPAEDFNDRDAGGEEKSRSRHLSEEELVKSFEVFRQHIRSFGIDNYIACSLFVMLGVRKSELCEAKWSEFDLENAVWDLPSGRSKTGAPISIPLSTQATALFRTLKVRAGFSDYVFPARRASGSEHMGPDTLNRAISKCFGREPGRKKQPPNLMGDIPAFSVHDLRRAFRSLCAKLRISGEVAERCLNHKLKGVEGIYNRHDYFDERRDAHQKVSDFVEPMLLLNKIL</sequence>
<keyword evidence="2" id="KW-0229">DNA integration</keyword>
<comment type="similarity">
    <text evidence="1">Belongs to the 'phage' integrase family.</text>
</comment>
<dbReference type="PANTHER" id="PTHR30629:SF2">
    <property type="entry name" value="PROPHAGE INTEGRASE INTS-RELATED"/>
    <property type="match status" value="1"/>
</dbReference>
<evidence type="ECO:0000259" key="5">
    <source>
        <dbReference type="PROSITE" id="PS51898"/>
    </source>
</evidence>
<keyword evidence="4" id="KW-0233">DNA recombination</keyword>
<feature type="domain" description="Tyr recombinase" evidence="5">
    <location>
        <begin position="199"/>
        <end position="394"/>
    </location>
</feature>
<evidence type="ECO:0000313" key="6">
    <source>
        <dbReference type="EMBL" id="MDR7120730.1"/>
    </source>
</evidence>
<dbReference type="EMBL" id="JAVDWR010000004">
    <property type="protein sequence ID" value="MDR7120730.1"/>
    <property type="molecule type" value="Genomic_DNA"/>
</dbReference>
<dbReference type="InterPro" id="IPR050808">
    <property type="entry name" value="Phage_Integrase"/>
</dbReference>
<dbReference type="Proteomes" id="UP001257909">
    <property type="component" value="Unassembled WGS sequence"/>
</dbReference>
<keyword evidence="7" id="KW-1185">Reference proteome</keyword>
<gene>
    <name evidence="6" type="ORF">J2W69_001668</name>
</gene>
<dbReference type="InterPro" id="IPR010998">
    <property type="entry name" value="Integrase_recombinase_N"/>
</dbReference>
<dbReference type="Gene3D" id="1.10.150.130">
    <property type="match status" value="1"/>
</dbReference>
<evidence type="ECO:0000313" key="7">
    <source>
        <dbReference type="Proteomes" id="UP001257909"/>
    </source>
</evidence>
<dbReference type="InterPro" id="IPR038488">
    <property type="entry name" value="Integrase_DNA-bd_sf"/>
</dbReference>
<dbReference type="SUPFAM" id="SSF56349">
    <property type="entry name" value="DNA breaking-rejoining enzymes"/>
    <property type="match status" value="1"/>
</dbReference>
<accession>A0ABU1VYU9</accession>
<keyword evidence="3" id="KW-0238">DNA-binding</keyword>
<dbReference type="InterPro" id="IPR025166">
    <property type="entry name" value="Integrase_DNA_bind_dom"/>
</dbReference>
<protein>
    <submittedName>
        <fullName evidence="6">Integrase</fullName>
    </submittedName>
</protein>
<dbReference type="InterPro" id="IPR013762">
    <property type="entry name" value="Integrase-like_cat_sf"/>
</dbReference>
<comment type="caution">
    <text evidence="6">The sequence shown here is derived from an EMBL/GenBank/DDBJ whole genome shotgun (WGS) entry which is preliminary data.</text>
</comment>
<dbReference type="Gene3D" id="1.10.443.10">
    <property type="entry name" value="Intergrase catalytic core"/>
    <property type="match status" value="1"/>
</dbReference>
<organism evidence="6 7">
    <name type="scientific">Rheinheimera soli</name>
    <dbReference type="NCBI Taxonomy" id="443616"/>
    <lineage>
        <taxon>Bacteria</taxon>
        <taxon>Pseudomonadati</taxon>
        <taxon>Pseudomonadota</taxon>
        <taxon>Gammaproteobacteria</taxon>
        <taxon>Chromatiales</taxon>
        <taxon>Chromatiaceae</taxon>
        <taxon>Rheinheimera</taxon>
    </lineage>
</organism>
<evidence type="ECO:0000256" key="3">
    <source>
        <dbReference type="ARBA" id="ARBA00023125"/>
    </source>
</evidence>
<dbReference type="Pfam" id="PF00589">
    <property type="entry name" value="Phage_integrase"/>
    <property type="match status" value="1"/>
</dbReference>